<dbReference type="InterPro" id="IPR037185">
    <property type="entry name" value="EmrE-like"/>
</dbReference>
<feature type="transmembrane region" description="Helical" evidence="6">
    <location>
        <begin position="119"/>
        <end position="137"/>
    </location>
</feature>
<comment type="similarity">
    <text evidence="2">Belongs to the EamA transporter family.</text>
</comment>
<feature type="domain" description="EamA" evidence="7">
    <location>
        <begin position="6"/>
        <end position="135"/>
    </location>
</feature>
<evidence type="ECO:0000256" key="1">
    <source>
        <dbReference type="ARBA" id="ARBA00004141"/>
    </source>
</evidence>
<evidence type="ECO:0000313" key="8">
    <source>
        <dbReference type="EMBL" id="SCA57102.1"/>
    </source>
</evidence>
<dbReference type="EMBL" id="FLYE01000034">
    <property type="protein sequence ID" value="SCA57102.1"/>
    <property type="molecule type" value="Genomic_DNA"/>
</dbReference>
<dbReference type="RefSeq" id="WP_069189157.1">
    <property type="nucleotide sequence ID" value="NZ_FLYE01000034.1"/>
</dbReference>
<evidence type="ECO:0000256" key="3">
    <source>
        <dbReference type="ARBA" id="ARBA00022692"/>
    </source>
</evidence>
<accession>A0A1C3RIK2</accession>
<evidence type="ECO:0000256" key="6">
    <source>
        <dbReference type="SAM" id="Phobius"/>
    </source>
</evidence>
<gene>
    <name evidence="8" type="ORF">MTBPR1_40125</name>
</gene>
<evidence type="ECO:0000313" key="9">
    <source>
        <dbReference type="Proteomes" id="UP000231658"/>
    </source>
</evidence>
<dbReference type="InterPro" id="IPR050638">
    <property type="entry name" value="AA-Vitamin_Transporters"/>
</dbReference>
<feature type="transmembrane region" description="Helical" evidence="6">
    <location>
        <begin position="91"/>
        <end position="112"/>
    </location>
</feature>
<evidence type="ECO:0000256" key="4">
    <source>
        <dbReference type="ARBA" id="ARBA00022989"/>
    </source>
</evidence>
<evidence type="ECO:0000259" key="7">
    <source>
        <dbReference type="Pfam" id="PF00892"/>
    </source>
</evidence>
<feature type="transmembrane region" description="Helical" evidence="6">
    <location>
        <begin position="182"/>
        <end position="201"/>
    </location>
</feature>
<feature type="transmembrane region" description="Helical" evidence="6">
    <location>
        <begin position="268"/>
        <end position="286"/>
    </location>
</feature>
<evidence type="ECO:0000256" key="2">
    <source>
        <dbReference type="ARBA" id="ARBA00007362"/>
    </source>
</evidence>
<evidence type="ECO:0000256" key="5">
    <source>
        <dbReference type="ARBA" id="ARBA00023136"/>
    </source>
</evidence>
<organism evidence="8 9">
    <name type="scientific">Candidatus Terasakiella magnetica</name>
    <dbReference type="NCBI Taxonomy" id="1867952"/>
    <lineage>
        <taxon>Bacteria</taxon>
        <taxon>Pseudomonadati</taxon>
        <taxon>Pseudomonadota</taxon>
        <taxon>Alphaproteobacteria</taxon>
        <taxon>Rhodospirillales</taxon>
        <taxon>Terasakiellaceae</taxon>
        <taxon>Terasakiella</taxon>
    </lineage>
</organism>
<keyword evidence="9" id="KW-1185">Reference proteome</keyword>
<dbReference type="AlphaFoldDB" id="A0A1C3RIK2"/>
<dbReference type="GO" id="GO:0016020">
    <property type="term" value="C:membrane"/>
    <property type="evidence" value="ECO:0007669"/>
    <property type="project" value="UniProtKB-SubCell"/>
</dbReference>
<feature type="transmembrane region" description="Helical" evidence="6">
    <location>
        <begin position="5"/>
        <end position="21"/>
    </location>
</feature>
<dbReference type="OrthoDB" id="2352272at2"/>
<feature type="transmembrane region" description="Helical" evidence="6">
    <location>
        <begin position="149"/>
        <end position="170"/>
    </location>
</feature>
<proteinExistence type="inferred from homology"/>
<protein>
    <submittedName>
        <fullName evidence="8">Membrane protein</fullName>
    </submittedName>
</protein>
<dbReference type="PANTHER" id="PTHR32322:SF2">
    <property type="entry name" value="EAMA DOMAIN-CONTAINING PROTEIN"/>
    <property type="match status" value="1"/>
</dbReference>
<keyword evidence="4 6" id="KW-1133">Transmembrane helix</keyword>
<feature type="transmembrane region" description="Helical" evidence="6">
    <location>
        <begin position="213"/>
        <end position="237"/>
    </location>
</feature>
<feature type="transmembrane region" description="Helical" evidence="6">
    <location>
        <begin position="244"/>
        <end position="262"/>
    </location>
</feature>
<feature type="transmembrane region" description="Helical" evidence="6">
    <location>
        <begin position="33"/>
        <end position="51"/>
    </location>
</feature>
<dbReference type="Proteomes" id="UP000231658">
    <property type="component" value="Unassembled WGS sequence"/>
</dbReference>
<feature type="transmembrane region" description="Helical" evidence="6">
    <location>
        <begin position="63"/>
        <end position="85"/>
    </location>
</feature>
<dbReference type="STRING" id="1867952.MTBPR1_40125"/>
<dbReference type="InterPro" id="IPR000620">
    <property type="entry name" value="EamA_dom"/>
</dbReference>
<dbReference type="Pfam" id="PF00892">
    <property type="entry name" value="EamA"/>
    <property type="match status" value="2"/>
</dbReference>
<comment type="subcellular location">
    <subcellularLocation>
        <location evidence="1">Membrane</location>
        <topology evidence="1">Multi-pass membrane protein</topology>
    </subcellularLocation>
</comment>
<name>A0A1C3RIK2_9PROT</name>
<keyword evidence="5 6" id="KW-0472">Membrane</keyword>
<feature type="domain" description="EamA" evidence="7">
    <location>
        <begin position="150"/>
        <end position="286"/>
    </location>
</feature>
<reference evidence="8 9" key="1">
    <citation type="submission" date="2016-07" db="EMBL/GenBank/DDBJ databases">
        <authorList>
            <person name="Lefevre C.T."/>
        </authorList>
    </citation>
    <scope>NUCLEOTIDE SEQUENCE [LARGE SCALE GENOMIC DNA]</scope>
    <source>
        <strain evidence="8">PR1</strain>
    </source>
</reference>
<dbReference type="PANTHER" id="PTHR32322">
    <property type="entry name" value="INNER MEMBRANE TRANSPORTER"/>
    <property type="match status" value="1"/>
</dbReference>
<keyword evidence="3 6" id="KW-0812">Transmembrane</keyword>
<dbReference type="SUPFAM" id="SSF103481">
    <property type="entry name" value="Multidrug resistance efflux transporter EmrE"/>
    <property type="match status" value="2"/>
</dbReference>
<sequence length="302" mass="33121">MSNSALYILTVLIWGSTWLAIKYQLGSVAMEISIAYRFALASLVLLAFCLIRRKNLKFDLRTHMWMASLGAFLFSGNYFFMYWATGHITTGLVSVVFCAMVVINISLSRLFFKTEITRRVLIGASLGMIGICLVFWPEVKTFDLSDEGFFGMVLAFIGTVSASCGNMVSARNQKNGVPVMQANAWGMAYGTIFISIAALVQGHEFGFDPSLEYVSSLVYLAVFGSVIAFGCYLTLLGNIGADKAVYSVVLFPLVALSLSTVFENYHWPVEAIIGVPLVLWGNVLVLSKAGNSRLLRLAKARS</sequence>